<evidence type="ECO:0000256" key="1">
    <source>
        <dbReference type="SAM" id="MobiDB-lite"/>
    </source>
</evidence>
<organism evidence="3">
    <name type="scientific">Tanacetum cinerariifolium</name>
    <name type="common">Dalmatian daisy</name>
    <name type="synonym">Chrysanthemum cinerariifolium</name>
    <dbReference type="NCBI Taxonomy" id="118510"/>
    <lineage>
        <taxon>Eukaryota</taxon>
        <taxon>Viridiplantae</taxon>
        <taxon>Streptophyta</taxon>
        <taxon>Embryophyta</taxon>
        <taxon>Tracheophyta</taxon>
        <taxon>Spermatophyta</taxon>
        <taxon>Magnoliopsida</taxon>
        <taxon>eudicotyledons</taxon>
        <taxon>Gunneridae</taxon>
        <taxon>Pentapetalae</taxon>
        <taxon>asterids</taxon>
        <taxon>campanulids</taxon>
        <taxon>Asterales</taxon>
        <taxon>Asteraceae</taxon>
        <taxon>Asteroideae</taxon>
        <taxon>Anthemideae</taxon>
        <taxon>Anthemidinae</taxon>
        <taxon>Tanacetum</taxon>
    </lineage>
</organism>
<evidence type="ECO:0000259" key="2">
    <source>
        <dbReference type="Pfam" id="PF13456"/>
    </source>
</evidence>
<dbReference type="EMBL" id="BKCJ010000677">
    <property type="protein sequence ID" value="GEU35316.1"/>
    <property type="molecule type" value="Genomic_DNA"/>
</dbReference>
<dbReference type="InterPro" id="IPR002156">
    <property type="entry name" value="RNaseH_domain"/>
</dbReference>
<dbReference type="PANTHER" id="PTHR48475:SF1">
    <property type="entry name" value="RNASE H TYPE-1 DOMAIN-CONTAINING PROTEIN"/>
    <property type="match status" value="1"/>
</dbReference>
<dbReference type="CDD" id="cd09279">
    <property type="entry name" value="RNase_HI_like"/>
    <property type="match status" value="1"/>
</dbReference>
<feature type="domain" description="RNase H type-1" evidence="2">
    <location>
        <begin position="125"/>
        <end position="213"/>
    </location>
</feature>
<protein>
    <submittedName>
        <fullName evidence="3">Reverse transcriptase domain-containing protein</fullName>
    </submittedName>
</protein>
<dbReference type="Gene3D" id="3.30.420.10">
    <property type="entry name" value="Ribonuclease H-like superfamily/Ribonuclease H"/>
    <property type="match status" value="1"/>
</dbReference>
<dbReference type="GO" id="GO:0003964">
    <property type="term" value="F:RNA-directed DNA polymerase activity"/>
    <property type="evidence" value="ECO:0007669"/>
    <property type="project" value="UniProtKB-KW"/>
</dbReference>
<dbReference type="SUPFAM" id="SSF56672">
    <property type="entry name" value="DNA/RNA polymerases"/>
    <property type="match status" value="1"/>
</dbReference>
<evidence type="ECO:0000313" key="3">
    <source>
        <dbReference type="EMBL" id="GEU35316.1"/>
    </source>
</evidence>
<dbReference type="Pfam" id="PF13456">
    <property type="entry name" value="RVT_3"/>
    <property type="match status" value="1"/>
</dbReference>
<sequence length="329" mass="38156">MAPKRATVASKEVEELRKARILKDTRYQTWVANTVMVKKMDKSWRMCVDFTDINKACPKDCYSLPKIDWKVDSYSDFKLKCFLNLYKDFLEKTKEEDEETNFKQKQQTEQTTKWKLYKDGASSGDGSGAGLIIVSPEGMEFTYALTFEFTTTNNKAEYEVVIVELYIAREMKIEEVTVFVDSQLVANQVNGSYEAKYDHTKQYLQITKDMAKKVIREIHEGAFGLYTGPRTPASPMAHKTSPETRNEESPFSLTYGVEAVLPIEISIPTKRTRKVDPTQNDKDLRINLEVLEERREIAAIREAAYKKKIEQYYNKKVRPSKYKPKDYVL</sequence>
<dbReference type="GO" id="GO:0004523">
    <property type="term" value="F:RNA-DNA hybrid ribonuclease activity"/>
    <property type="evidence" value="ECO:0007669"/>
    <property type="project" value="InterPro"/>
</dbReference>
<dbReference type="InterPro" id="IPR036397">
    <property type="entry name" value="RNaseH_sf"/>
</dbReference>
<keyword evidence="3" id="KW-0808">Transferase</keyword>
<dbReference type="Gene3D" id="3.10.10.10">
    <property type="entry name" value="HIV Type 1 Reverse Transcriptase, subunit A, domain 1"/>
    <property type="match status" value="1"/>
</dbReference>
<keyword evidence="3" id="KW-0548">Nucleotidyltransferase</keyword>
<reference evidence="3" key="1">
    <citation type="journal article" date="2019" name="Sci. Rep.">
        <title>Draft genome of Tanacetum cinerariifolium, the natural source of mosquito coil.</title>
        <authorList>
            <person name="Yamashiro T."/>
            <person name="Shiraishi A."/>
            <person name="Satake H."/>
            <person name="Nakayama K."/>
        </authorList>
    </citation>
    <scope>NUCLEOTIDE SEQUENCE</scope>
</reference>
<feature type="region of interest" description="Disordered" evidence="1">
    <location>
        <begin position="229"/>
        <end position="249"/>
    </location>
</feature>
<dbReference type="AlphaFoldDB" id="A0A6L2JEI0"/>
<accession>A0A6L2JEI0</accession>
<name>A0A6L2JEI0_TANCI</name>
<dbReference type="PANTHER" id="PTHR48475">
    <property type="entry name" value="RIBONUCLEASE H"/>
    <property type="match status" value="1"/>
</dbReference>
<dbReference type="GO" id="GO:0003676">
    <property type="term" value="F:nucleic acid binding"/>
    <property type="evidence" value="ECO:0007669"/>
    <property type="project" value="InterPro"/>
</dbReference>
<keyword evidence="3" id="KW-0695">RNA-directed DNA polymerase</keyword>
<dbReference type="InterPro" id="IPR043502">
    <property type="entry name" value="DNA/RNA_pol_sf"/>
</dbReference>
<gene>
    <name evidence="3" type="ORF">Tci_007294</name>
</gene>
<proteinExistence type="predicted"/>
<comment type="caution">
    <text evidence="3">The sequence shown here is derived from an EMBL/GenBank/DDBJ whole genome shotgun (WGS) entry which is preliminary data.</text>
</comment>